<dbReference type="InterPro" id="IPR050875">
    <property type="entry name" value="Troponin_I"/>
</dbReference>
<comment type="subcellular location">
    <subcellularLocation>
        <location evidence="2">Cytoplasm</location>
        <location evidence="2">Cytoskeleton</location>
        <location evidence="2">Spindle</location>
    </subcellularLocation>
    <subcellularLocation>
        <location evidence="1">Nucleus</location>
    </subcellularLocation>
</comment>
<evidence type="ECO:0000313" key="9">
    <source>
        <dbReference type="EMBL" id="KAH7544532.1"/>
    </source>
</evidence>
<feature type="region of interest" description="Disordered" evidence="7">
    <location>
        <begin position="725"/>
        <end position="745"/>
    </location>
</feature>
<gene>
    <name evidence="9" type="ORF">JRO89_XS15G0182000</name>
</gene>
<organism evidence="9 10">
    <name type="scientific">Xanthoceras sorbifolium</name>
    <dbReference type="NCBI Taxonomy" id="99658"/>
    <lineage>
        <taxon>Eukaryota</taxon>
        <taxon>Viridiplantae</taxon>
        <taxon>Streptophyta</taxon>
        <taxon>Embryophyta</taxon>
        <taxon>Tracheophyta</taxon>
        <taxon>Spermatophyta</taxon>
        <taxon>Magnoliopsida</taxon>
        <taxon>eudicotyledons</taxon>
        <taxon>Gunneridae</taxon>
        <taxon>Pentapetalae</taxon>
        <taxon>rosids</taxon>
        <taxon>malvids</taxon>
        <taxon>Sapindales</taxon>
        <taxon>Sapindaceae</taxon>
        <taxon>Xanthoceroideae</taxon>
        <taxon>Xanthoceras</taxon>
    </lineage>
</organism>
<feature type="compositionally biased region" description="Polar residues" evidence="7">
    <location>
        <begin position="782"/>
        <end position="803"/>
    </location>
</feature>
<dbReference type="InterPro" id="IPR005635">
    <property type="entry name" value="Inner_centromere_prot_ARK-bd"/>
</dbReference>
<feature type="compositionally biased region" description="Polar residues" evidence="7">
    <location>
        <begin position="816"/>
        <end position="825"/>
    </location>
</feature>
<protein>
    <recommendedName>
        <fullName evidence="8">Inner centromere protein ARK-binding domain-containing protein</fullName>
    </recommendedName>
</protein>
<dbReference type="EMBL" id="JAFEMO010000015">
    <property type="protein sequence ID" value="KAH7544532.1"/>
    <property type="molecule type" value="Genomic_DNA"/>
</dbReference>
<feature type="compositionally biased region" description="Basic and acidic residues" evidence="7">
    <location>
        <begin position="1425"/>
        <end position="1438"/>
    </location>
</feature>
<evidence type="ECO:0000256" key="6">
    <source>
        <dbReference type="ARBA" id="ARBA00023242"/>
    </source>
</evidence>
<feature type="compositionally biased region" description="Basic and acidic residues" evidence="7">
    <location>
        <begin position="1539"/>
        <end position="1566"/>
    </location>
</feature>
<sequence length="1760" mass="193909">MATMEKMFVQIFERRSRIVEQVRHQTLLFDQHLASKCLLDGIAPPPWLWSPSFPSAPSAPTELNKEDLISELLLPCPPSTIPYSSTYCPLYQKPFVAADKGDLPDGFHTEIRNSKKAFDAGDRLSVSPQLPINDTGGALDGVEKSDSSSASSPQDQRDARIPDITPEPAQSLASFQRSKSRQRALELRNSAKAVRSQLCVDNKTGLFASGNTGAEIASPRQDHVHELELVEFVHNTNERCEVEEANVDDFLSKGKESRKEELISGPLLPGSQPVASYSCSDLVPYNKPAVISENEELPDGFNTEVPASSKGFVVADEQSDLLQLPVHDAGFDSTGVPELESGATSPQDQRNARVSDINPEPFQSLARVQRSKSRQRALELRDSAKAAKSCLDVENDICAYSSVVNRSGIATPQSGQVHESELVKPAEVYNGSCEVEEAKICEFQSKEKGITNYSGRTTRSRSSCQQPSSLRESSRMGNPTSVGRSSRGGDNVDGFESSGALIEENLSCLRSFGSVGVSSCPQQIRDQVTDAVSASLSLKEGDAVQSNDGRSHGMDNMEQPMTEVSKPSPVRISHPPLEHVDELETIKPVDSYYENCVVEEEKVGNVHSRGKGSNFYSGRITRSRSSEVSSVRIRSSVNEMNHEEQPMTRGSKSSSVRISTPSAKYDELESVKPVGISYGSCVVEEAKVGGLQSRENGSNVYSGRITRSQSFKVTPVRIRSHIDKTDSVDRPMSGGSESSPVRISSPLPEHVNELESVKPVDICSGSCGMEEVNVQSREDGSNFYSGGITRSRSSKSTPVTIRSSIDKMDHAIQPMTGGSKSSPVRISSPLLEHVDELKSVKSLNVDNSSGTGRSSSDEKNIGSSKSGQQIVKKLLWSGKKLSSGEAGSSPQLKRRRIESQLNDSLSASPNLRAEAVAQPNVIRSPVAANDPNGGCQIIDGSQSSPKLLVDKGELSLEERDRSACTPFTFSHKESEMPLIRSLITQATGDSNVCSDVEAEEADPANFILDSLGQGTKRENEVLLHLDDKFEQGNTEHFTRTDTGLQEGTSRLEAEEADPAGFILDSWGQGTERESEVLLHFDDKFEQGNTEHLTRTDTGLQEGTSRAEENGKISYRSLGSPRTESMELTCADQVMPEFEGFLMQTDSDQSQIAGEDISFKLNLPITSTERASLLEQLCKSACMHTPLSHFSTTYKLHGAPNLYQSVPNGLLECIDMKSNLEVNDDIGKQLKASYNYFKEEVNQALPERSHSDCLPLSNAQSAWDIKKPFTSPVGKLWDRITSIPGSSEKRGSLNPELPCISEENEYTEEVVDVFQEALTEEIMPTSVKREPLADITENPNLPASASEAEIFAARNSLESVNTEYSFIETCNGVNQKIGHHNSSKKGQTNKAKVSNSLSIGECGINKVRESVQGRFSKQKLSGKPSLRKEGPSLGGREAKRNNIVSNVSSFVPLVQRKPAPAIITENVYTHTAFEAVNYKICNVCNPGKRDVKVKALEAAEAAKRVAQEKENERKMKKEALKVERARMELENLKQMQLQKKMKEEERKKKEADMAARKRQREEEEKKDKERKRKRVMETWKQQRENEEKLRTKKEKELKCQPVDERAKDMKTSRNEAGKDDKKEKEMGNENLGKLSKTEPKTTMLSTNSKKASIFLEACEASTDCGDNSKLTSDLVKATVGNIFTNTNQEESYDISPYKESDDEDEDDDDMPNSKFIPSWASKKCLARAVSSQQRLNPEVIFTPESFCSIAEVLLPRRLQPK</sequence>
<feature type="compositionally biased region" description="Polar residues" evidence="7">
    <location>
        <begin position="648"/>
        <end position="657"/>
    </location>
</feature>
<feature type="compositionally biased region" description="Polar residues" evidence="7">
    <location>
        <begin position="841"/>
        <end position="854"/>
    </location>
</feature>
<evidence type="ECO:0000256" key="4">
    <source>
        <dbReference type="ARBA" id="ARBA00022490"/>
    </source>
</evidence>
<keyword evidence="6" id="KW-0539">Nucleus</keyword>
<feature type="region of interest" description="Disordered" evidence="7">
    <location>
        <begin position="1535"/>
        <end position="1644"/>
    </location>
</feature>
<evidence type="ECO:0000259" key="8">
    <source>
        <dbReference type="Pfam" id="PF03941"/>
    </source>
</evidence>
<evidence type="ECO:0000313" key="10">
    <source>
        <dbReference type="Proteomes" id="UP000827721"/>
    </source>
</evidence>
<feature type="region of interest" description="Disordered" evidence="7">
    <location>
        <begin position="539"/>
        <end position="570"/>
    </location>
</feature>
<keyword evidence="10" id="KW-1185">Reference proteome</keyword>
<feature type="domain" description="Inner centromere protein ARK-binding" evidence="8">
    <location>
        <begin position="1699"/>
        <end position="1751"/>
    </location>
</feature>
<feature type="compositionally biased region" description="Acidic residues" evidence="7">
    <location>
        <begin position="1699"/>
        <end position="1709"/>
    </location>
</feature>
<feature type="region of interest" description="Disordered" evidence="7">
    <location>
        <begin position="1689"/>
        <end position="1713"/>
    </location>
</feature>
<comment type="caution">
    <text evidence="9">The sequence shown here is derived from an EMBL/GenBank/DDBJ whole genome shotgun (WGS) entry which is preliminary data.</text>
</comment>
<name>A0ABQ8H2T0_9ROSI</name>
<evidence type="ECO:0000256" key="3">
    <source>
        <dbReference type="ARBA" id="ARBA00010042"/>
    </source>
</evidence>
<dbReference type="Proteomes" id="UP000827721">
    <property type="component" value="Unassembled WGS sequence"/>
</dbReference>
<feature type="region of interest" description="Disordered" evidence="7">
    <location>
        <begin position="638"/>
        <end position="657"/>
    </location>
</feature>
<comment type="similarity">
    <text evidence="3">Belongs to the INCENP family.</text>
</comment>
<feature type="region of interest" description="Disordered" evidence="7">
    <location>
        <begin position="327"/>
        <end position="361"/>
    </location>
</feature>
<evidence type="ECO:0000256" key="7">
    <source>
        <dbReference type="SAM" id="MobiDB-lite"/>
    </source>
</evidence>
<evidence type="ECO:0000256" key="5">
    <source>
        <dbReference type="ARBA" id="ARBA00023212"/>
    </source>
</evidence>
<dbReference type="PANTHER" id="PTHR13738:SF1">
    <property type="entry name" value="TROPONIN I"/>
    <property type="match status" value="1"/>
</dbReference>
<feature type="region of interest" description="Disordered" evidence="7">
    <location>
        <begin position="120"/>
        <end position="181"/>
    </location>
</feature>
<dbReference type="PANTHER" id="PTHR13738">
    <property type="entry name" value="TROPONIN I"/>
    <property type="match status" value="1"/>
</dbReference>
<feature type="compositionally biased region" description="Polar residues" evidence="7">
    <location>
        <begin position="452"/>
        <end position="484"/>
    </location>
</feature>
<keyword evidence="5" id="KW-0206">Cytoskeleton</keyword>
<reference evidence="9 10" key="1">
    <citation type="submission" date="2021-02" db="EMBL/GenBank/DDBJ databases">
        <title>Plant Genome Project.</title>
        <authorList>
            <person name="Zhang R.-G."/>
        </authorList>
    </citation>
    <scope>NUCLEOTIDE SEQUENCE [LARGE SCALE GENOMIC DNA]</scope>
    <source>
        <tissue evidence="9">Leaves</tissue>
    </source>
</reference>
<feature type="region of interest" description="Disordered" evidence="7">
    <location>
        <begin position="841"/>
        <end position="866"/>
    </location>
</feature>
<feature type="region of interest" description="Disordered" evidence="7">
    <location>
        <begin position="452"/>
        <end position="496"/>
    </location>
</feature>
<proteinExistence type="inferred from homology"/>
<evidence type="ECO:0000256" key="2">
    <source>
        <dbReference type="ARBA" id="ARBA00004186"/>
    </source>
</evidence>
<dbReference type="Pfam" id="PF03941">
    <property type="entry name" value="INCENP_ARK-bind"/>
    <property type="match status" value="1"/>
</dbReference>
<feature type="compositionally biased region" description="Basic and acidic residues" evidence="7">
    <location>
        <begin position="1574"/>
        <end position="1626"/>
    </location>
</feature>
<accession>A0ABQ8H2T0</accession>
<feature type="region of interest" description="Disordered" evidence="7">
    <location>
        <begin position="1412"/>
        <end position="1438"/>
    </location>
</feature>
<feature type="region of interest" description="Disordered" evidence="7">
    <location>
        <begin position="778"/>
        <end position="825"/>
    </location>
</feature>
<evidence type="ECO:0000256" key="1">
    <source>
        <dbReference type="ARBA" id="ARBA00004123"/>
    </source>
</evidence>
<keyword evidence="4" id="KW-0963">Cytoplasm</keyword>